<reference evidence="2" key="1">
    <citation type="submission" date="2011-07" db="EMBL/GenBank/DDBJ databases">
        <authorList>
            <consortium name="Caenorhabditis brenneri Sequencing and Analysis Consortium"/>
            <person name="Wilson R.K."/>
        </authorList>
    </citation>
    <scope>NUCLEOTIDE SEQUENCE [LARGE SCALE GENOMIC DNA]</scope>
    <source>
        <strain evidence="2">PB2801</strain>
    </source>
</reference>
<organism evidence="2">
    <name type="scientific">Caenorhabditis brenneri</name>
    <name type="common">Nematode worm</name>
    <dbReference type="NCBI Taxonomy" id="135651"/>
    <lineage>
        <taxon>Eukaryota</taxon>
        <taxon>Metazoa</taxon>
        <taxon>Ecdysozoa</taxon>
        <taxon>Nematoda</taxon>
        <taxon>Chromadorea</taxon>
        <taxon>Rhabditida</taxon>
        <taxon>Rhabditina</taxon>
        <taxon>Rhabditomorpha</taxon>
        <taxon>Rhabditoidea</taxon>
        <taxon>Rhabditidae</taxon>
        <taxon>Peloderinae</taxon>
        <taxon>Caenorhabditis</taxon>
    </lineage>
</organism>
<gene>
    <name evidence="1" type="ORF">CAEBREN_11758</name>
</gene>
<protein>
    <submittedName>
        <fullName evidence="1">Uncharacterized protein</fullName>
    </submittedName>
</protein>
<dbReference type="FunCoup" id="G0N4E6">
    <property type="interactions" value="1088"/>
</dbReference>
<dbReference type="OrthoDB" id="5771086at2759"/>
<dbReference type="InParanoid" id="G0N4E6"/>
<evidence type="ECO:0000313" key="1">
    <source>
        <dbReference type="EMBL" id="EGT52475.1"/>
    </source>
</evidence>
<keyword evidence="2" id="KW-1185">Reference proteome</keyword>
<dbReference type="Proteomes" id="UP000008068">
    <property type="component" value="Unassembled WGS sequence"/>
</dbReference>
<name>G0N4E6_CAEBE</name>
<dbReference type="AlphaFoldDB" id="G0N4E6"/>
<proteinExistence type="predicted"/>
<sequence length="90" mass="10154">MCSAIYEIDTERGTFSGTDINSTKLAKLKSEYTDRNDCKLEKHKVLVDEDYAVIYSCVCFSSFCNYPFSYKEFVSRGYTLASQLSNAGSV</sequence>
<dbReference type="EMBL" id="GL379837">
    <property type="protein sequence ID" value="EGT52475.1"/>
    <property type="molecule type" value="Genomic_DNA"/>
</dbReference>
<dbReference type="HOGENOM" id="CLU_2442809_0_0_1"/>
<evidence type="ECO:0000313" key="2">
    <source>
        <dbReference type="Proteomes" id="UP000008068"/>
    </source>
</evidence>
<accession>G0N4E6</accession>